<dbReference type="VEuPathDB" id="FungiDB:AeMF1_000882"/>
<dbReference type="PANTHER" id="PTHR13510">
    <property type="entry name" value="FYVE-FINGER-CONTAINING RAB5 EFFECTOR PROTEIN RABENOSYN-5-RELATED"/>
    <property type="match status" value="1"/>
</dbReference>
<dbReference type="PROSITE" id="PS50178">
    <property type="entry name" value="ZF_FYVE"/>
    <property type="match status" value="1"/>
</dbReference>
<dbReference type="InterPro" id="IPR011011">
    <property type="entry name" value="Znf_FYVE_PHD"/>
</dbReference>
<dbReference type="InterPro" id="IPR002913">
    <property type="entry name" value="START_lipid-bd_dom"/>
</dbReference>
<evidence type="ECO:0000256" key="4">
    <source>
        <dbReference type="PROSITE-ProRule" id="PRU00091"/>
    </source>
</evidence>
<evidence type="ECO:0000256" key="3">
    <source>
        <dbReference type="ARBA" id="ARBA00022833"/>
    </source>
</evidence>
<evidence type="ECO:0000313" key="7">
    <source>
        <dbReference type="EMBL" id="KAF0730710.1"/>
    </source>
</evidence>
<sequence>MAPPKRRHVKFPLPQEYFPPPNFNETQKEILIQTGLEALTKLVRDTRLRGGPIDWILDYDEQGVQIYWGSDIGHAKETVFMSVTELQATLDEADEIHESDDDFSYREFSDRFNDDVCDCRIIETLAPKTPTHPHNYVGVKWLCFEPPPPVRNRDFVFVECRDDFNLNGVKGWARVIHSVDLPQCVPDFRRSLGLVRAKFVASGTVFKEIPSRPGYLQVLQLFNLDLGGKVPMWMQRIGMKKRTSSLVKFDKHFRAKRMSSLPLVDEEDLVRKSARKLCFLCQTRFSPFVTRHHCRLCGEVVCRHCSRRWELTDPRHVTRSVRACVKCSTETASSSTARTVRSEPADARGFRAVSMPKSCPVSPPPILEATCGNRRRRVVSAVAQRGLPNDDIVIPSSNLKVMETARDWTETLTNSATPEQLRALFQQMKKLKLEERFGSDTLAAAS</sequence>
<dbReference type="SUPFAM" id="SSF55961">
    <property type="entry name" value="Bet v1-like"/>
    <property type="match status" value="1"/>
</dbReference>
<keyword evidence="3" id="KW-0862">Zinc</keyword>
<feature type="domain" description="FYVE-type" evidence="5">
    <location>
        <begin position="272"/>
        <end position="332"/>
    </location>
</feature>
<keyword evidence="1" id="KW-0479">Metal-binding</keyword>
<name>A0A6G0WTC0_9STRA</name>
<evidence type="ECO:0008006" key="9">
    <source>
        <dbReference type="Google" id="ProtNLM"/>
    </source>
</evidence>
<dbReference type="Gene3D" id="3.30.530.20">
    <property type="match status" value="1"/>
</dbReference>
<dbReference type="InterPro" id="IPR000306">
    <property type="entry name" value="Znf_FYVE"/>
</dbReference>
<dbReference type="Gene3D" id="3.30.40.10">
    <property type="entry name" value="Zinc/RING finger domain, C3HC4 (zinc finger)"/>
    <property type="match status" value="1"/>
</dbReference>
<dbReference type="SUPFAM" id="SSF57903">
    <property type="entry name" value="FYVE/PHD zinc finger"/>
    <property type="match status" value="1"/>
</dbReference>
<gene>
    <name evidence="7" type="ORF">Ae201684_011825</name>
</gene>
<evidence type="ECO:0000259" key="5">
    <source>
        <dbReference type="PROSITE" id="PS50178"/>
    </source>
</evidence>
<evidence type="ECO:0000256" key="2">
    <source>
        <dbReference type="ARBA" id="ARBA00022771"/>
    </source>
</evidence>
<dbReference type="AlphaFoldDB" id="A0A6G0WTC0"/>
<reference evidence="7 8" key="1">
    <citation type="submission" date="2019-07" db="EMBL/GenBank/DDBJ databases">
        <title>Genomics analysis of Aphanomyces spp. identifies a new class of oomycete effector associated with host adaptation.</title>
        <authorList>
            <person name="Gaulin E."/>
        </authorList>
    </citation>
    <scope>NUCLEOTIDE SEQUENCE [LARGE SCALE GENOMIC DNA]</scope>
    <source>
        <strain evidence="7 8">ATCC 201684</strain>
    </source>
</reference>
<dbReference type="SMART" id="SM00064">
    <property type="entry name" value="FYVE"/>
    <property type="match status" value="1"/>
</dbReference>
<organism evidence="7 8">
    <name type="scientific">Aphanomyces euteiches</name>
    <dbReference type="NCBI Taxonomy" id="100861"/>
    <lineage>
        <taxon>Eukaryota</taxon>
        <taxon>Sar</taxon>
        <taxon>Stramenopiles</taxon>
        <taxon>Oomycota</taxon>
        <taxon>Saprolegniomycetes</taxon>
        <taxon>Saprolegniales</taxon>
        <taxon>Verrucalvaceae</taxon>
        <taxon>Aphanomyces</taxon>
    </lineage>
</organism>
<dbReference type="InterPro" id="IPR017455">
    <property type="entry name" value="Znf_FYVE-rel"/>
</dbReference>
<evidence type="ECO:0000313" key="8">
    <source>
        <dbReference type="Proteomes" id="UP000481153"/>
    </source>
</evidence>
<proteinExistence type="predicted"/>
<dbReference type="GO" id="GO:0008289">
    <property type="term" value="F:lipid binding"/>
    <property type="evidence" value="ECO:0007669"/>
    <property type="project" value="InterPro"/>
</dbReference>
<keyword evidence="8" id="KW-1185">Reference proteome</keyword>
<comment type="caution">
    <text evidence="7">The sequence shown here is derived from an EMBL/GenBank/DDBJ whole genome shotgun (WGS) entry which is preliminary data.</text>
</comment>
<keyword evidence="2 4" id="KW-0863">Zinc-finger</keyword>
<dbReference type="GO" id="GO:0008270">
    <property type="term" value="F:zinc ion binding"/>
    <property type="evidence" value="ECO:0007669"/>
    <property type="project" value="UniProtKB-KW"/>
</dbReference>
<evidence type="ECO:0000259" key="6">
    <source>
        <dbReference type="PROSITE" id="PS50848"/>
    </source>
</evidence>
<dbReference type="EMBL" id="VJMJ01000151">
    <property type="protein sequence ID" value="KAF0730710.1"/>
    <property type="molecule type" value="Genomic_DNA"/>
</dbReference>
<feature type="domain" description="START" evidence="6">
    <location>
        <begin position="55"/>
        <end position="234"/>
    </location>
</feature>
<evidence type="ECO:0000256" key="1">
    <source>
        <dbReference type="ARBA" id="ARBA00022723"/>
    </source>
</evidence>
<dbReference type="InterPro" id="IPR013083">
    <property type="entry name" value="Znf_RING/FYVE/PHD"/>
</dbReference>
<dbReference type="InterPro" id="IPR052727">
    <property type="entry name" value="Rab4/Rab5_effector"/>
</dbReference>
<dbReference type="PROSITE" id="PS50848">
    <property type="entry name" value="START"/>
    <property type="match status" value="1"/>
</dbReference>
<accession>A0A6G0WTC0</accession>
<protein>
    <recommendedName>
        <fullName evidence="9">FYVE-type domain-containing protein</fullName>
    </recommendedName>
</protein>
<dbReference type="Pfam" id="PF01363">
    <property type="entry name" value="FYVE"/>
    <property type="match status" value="1"/>
</dbReference>
<dbReference type="CDD" id="cd00065">
    <property type="entry name" value="FYVE_like_SF"/>
    <property type="match status" value="1"/>
</dbReference>
<dbReference type="Pfam" id="PF01852">
    <property type="entry name" value="START"/>
    <property type="match status" value="1"/>
</dbReference>
<dbReference type="PANTHER" id="PTHR13510:SF44">
    <property type="entry name" value="RABENOSYN-5"/>
    <property type="match status" value="1"/>
</dbReference>
<dbReference type="Proteomes" id="UP000481153">
    <property type="component" value="Unassembled WGS sequence"/>
</dbReference>
<dbReference type="InterPro" id="IPR023393">
    <property type="entry name" value="START-like_dom_sf"/>
</dbReference>